<dbReference type="SMART" id="SM00248">
    <property type="entry name" value="ANK"/>
    <property type="match status" value="3"/>
</dbReference>
<gene>
    <name evidence="3" type="ORF">Cvel_29809</name>
</gene>
<dbReference type="PANTHER" id="PTHR24198">
    <property type="entry name" value="ANKYRIN REPEAT AND PROTEIN KINASE DOMAIN-CONTAINING PROTEIN"/>
    <property type="match status" value="1"/>
</dbReference>
<protein>
    <submittedName>
        <fullName evidence="3">Uncharacterized protein</fullName>
    </submittedName>
</protein>
<dbReference type="VEuPathDB" id="CryptoDB:Cvel_29809"/>
<dbReference type="PhylomeDB" id="A0A0G4HP19"/>
<evidence type="ECO:0000313" key="3">
    <source>
        <dbReference type="EMBL" id="CEM46106.1"/>
    </source>
</evidence>
<accession>A0A0G4HP19</accession>
<dbReference type="InterPro" id="IPR002110">
    <property type="entry name" value="Ankyrin_rpt"/>
</dbReference>
<name>A0A0G4HP19_9ALVE</name>
<organism evidence="3">
    <name type="scientific">Chromera velia CCMP2878</name>
    <dbReference type="NCBI Taxonomy" id="1169474"/>
    <lineage>
        <taxon>Eukaryota</taxon>
        <taxon>Sar</taxon>
        <taxon>Alveolata</taxon>
        <taxon>Colpodellida</taxon>
        <taxon>Chromeraceae</taxon>
        <taxon>Chromera</taxon>
    </lineage>
</organism>
<keyword evidence="1" id="KW-0677">Repeat</keyword>
<evidence type="ECO:0000256" key="2">
    <source>
        <dbReference type="ARBA" id="ARBA00023043"/>
    </source>
</evidence>
<dbReference type="SUPFAM" id="SSF48403">
    <property type="entry name" value="Ankyrin repeat"/>
    <property type="match status" value="1"/>
</dbReference>
<reference evidence="3" key="1">
    <citation type="submission" date="2014-11" db="EMBL/GenBank/DDBJ databases">
        <authorList>
            <person name="Otto D Thomas"/>
            <person name="Naeem Raeece"/>
        </authorList>
    </citation>
    <scope>NUCLEOTIDE SEQUENCE</scope>
</reference>
<keyword evidence="2" id="KW-0040">ANK repeat</keyword>
<dbReference type="Gene3D" id="1.25.40.20">
    <property type="entry name" value="Ankyrin repeat-containing domain"/>
    <property type="match status" value="1"/>
</dbReference>
<dbReference type="InterPro" id="IPR036770">
    <property type="entry name" value="Ankyrin_rpt-contain_sf"/>
</dbReference>
<evidence type="ECO:0000256" key="1">
    <source>
        <dbReference type="ARBA" id="ARBA00022737"/>
    </source>
</evidence>
<sequence length="181" mass="19889">MSEIDETDQYNFVDDVCNGELEDVTKYVLKYGSKALITEDGSERLPLVWAIIGGHQPVIDFFLSENKAVILPHINKSSNQPGCTPLTAAVSREDGPSPESMRKLLHCGANVEVEDQFGNTPLKAVVDFDHADCLQVLLDSGAISLEIIPNKTEEEAREMAQDDNAAAAALIKWMDAQRQCK</sequence>
<dbReference type="PANTHER" id="PTHR24198:SF165">
    <property type="entry name" value="ANKYRIN REPEAT-CONTAINING PROTEIN-RELATED"/>
    <property type="match status" value="1"/>
</dbReference>
<dbReference type="Pfam" id="PF12796">
    <property type="entry name" value="Ank_2"/>
    <property type="match status" value="1"/>
</dbReference>
<dbReference type="EMBL" id="CDMZ01003370">
    <property type="protein sequence ID" value="CEM46106.1"/>
    <property type="molecule type" value="Genomic_DNA"/>
</dbReference>
<dbReference type="AlphaFoldDB" id="A0A0G4HP19"/>
<proteinExistence type="predicted"/>